<sequence length="317" mass="33888">MFKKIMGLAVASLAVGTFATVTTPNQSLAATQPTQKVKNTAQLDTLKINVPAQVTVKTGNEFTVTSNFDGKQKPNVIKNGDHIDVTFKDQQLWEQLKHNHKLKTKVVVTIPKITNPNTVKINASDVTFNTPAKVKDLQINSNGGNVTLNKAKLNQTTINTANGDVTSNDSQLGKTGIKSASGDVRLLSSNPTELAIKSGSGDVTLHKVDTVKPVKIDSSSGDVALSQANLNQVKVNSGSGEIETHDLAAKNLIFNSGSGDVTMDSKKQANYHRVKIDSSSGDVQIKNAKIDYSEINTDGGDLDLKNVAIKHKDTETE</sequence>
<evidence type="ECO:0000256" key="1">
    <source>
        <dbReference type="SAM" id="SignalP"/>
    </source>
</evidence>
<feature type="domain" description="DUF4097" evidence="2">
    <location>
        <begin position="230"/>
        <end position="311"/>
    </location>
</feature>
<dbReference type="Proteomes" id="UP001055911">
    <property type="component" value="Chromosome"/>
</dbReference>
<reference evidence="3" key="1">
    <citation type="submission" date="2022-05" db="EMBL/GenBank/DDBJ databases">
        <authorList>
            <person name="Oliphant S.A."/>
            <person name="Watson-Haigh N.S."/>
            <person name="Sumby K.M."/>
            <person name="Gardner J.M."/>
            <person name="Jiranek V."/>
        </authorList>
    </citation>
    <scope>NUCLEOTIDE SEQUENCE</scope>
    <source>
        <strain evidence="3">KI4_B1</strain>
    </source>
</reference>
<name>A0A9Q9E2Y0_9LACO</name>
<evidence type="ECO:0000313" key="4">
    <source>
        <dbReference type="Proteomes" id="UP001055911"/>
    </source>
</evidence>
<keyword evidence="4" id="KW-1185">Reference proteome</keyword>
<accession>A0A9Q9E2Y0</accession>
<dbReference type="Gene3D" id="2.160.20.120">
    <property type="match status" value="1"/>
</dbReference>
<dbReference type="InterPro" id="IPR025164">
    <property type="entry name" value="Toastrack_DUF4097"/>
</dbReference>
<dbReference type="RefSeq" id="WP_252766823.1">
    <property type="nucleotide sequence ID" value="NZ_CP097119.1"/>
</dbReference>
<dbReference type="PANTHER" id="PTHR34094">
    <property type="match status" value="1"/>
</dbReference>
<feature type="domain" description="DUF4097" evidence="2">
    <location>
        <begin position="45"/>
        <end position="227"/>
    </location>
</feature>
<evidence type="ECO:0000313" key="3">
    <source>
        <dbReference type="EMBL" id="USS89284.1"/>
    </source>
</evidence>
<organism evidence="3 4">
    <name type="scientific">Fructilactobacillus cliffordii</name>
    <dbReference type="NCBI Taxonomy" id="2940299"/>
    <lineage>
        <taxon>Bacteria</taxon>
        <taxon>Bacillati</taxon>
        <taxon>Bacillota</taxon>
        <taxon>Bacilli</taxon>
        <taxon>Lactobacillales</taxon>
        <taxon>Lactobacillaceae</taxon>
        <taxon>Fructilactobacillus</taxon>
    </lineage>
</organism>
<keyword evidence="1" id="KW-0732">Signal</keyword>
<evidence type="ECO:0000259" key="2">
    <source>
        <dbReference type="Pfam" id="PF13349"/>
    </source>
</evidence>
<feature type="signal peptide" evidence="1">
    <location>
        <begin position="1"/>
        <end position="19"/>
    </location>
</feature>
<feature type="chain" id="PRO_5040107386" evidence="1">
    <location>
        <begin position="20"/>
        <end position="317"/>
    </location>
</feature>
<dbReference type="AlphaFoldDB" id="A0A9Q9E2Y0"/>
<dbReference type="EMBL" id="CP097119">
    <property type="protein sequence ID" value="USS89284.1"/>
    <property type="molecule type" value="Genomic_DNA"/>
</dbReference>
<dbReference type="PANTHER" id="PTHR34094:SF1">
    <property type="entry name" value="PROTEIN FAM185A"/>
    <property type="match status" value="1"/>
</dbReference>
<proteinExistence type="predicted"/>
<gene>
    <name evidence="3" type="ORF">M3M40_00265</name>
</gene>
<dbReference type="Pfam" id="PF13349">
    <property type="entry name" value="DUF4097"/>
    <property type="match status" value="2"/>
</dbReference>
<protein>
    <submittedName>
        <fullName evidence="3">DUF4097 domain-containing protein</fullName>
    </submittedName>
</protein>